<dbReference type="FunFam" id="3.40.50.10490:FF:000026">
    <property type="entry name" value="28S ribosomal protein S2, mitochondrial"/>
    <property type="match status" value="1"/>
</dbReference>
<dbReference type="Pfam" id="PF00318">
    <property type="entry name" value="Ribosomal_S2"/>
    <property type="match status" value="2"/>
</dbReference>
<dbReference type="InterPro" id="IPR001865">
    <property type="entry name" value="Ribosomal_uS2"/>
</dbReference>
<evidence type="ECO:0000256" key="9">
    <source>
        <dbReference type="SAM" id="MobiDB-lite"/>
    </source>
</evidence>
<feature type="compositionally biased region" description="Basic and acidic residues" evidence="9">
    <location>
        <begin position="390"/>
        <end position="405"/>
    </location>
</feature>
<feature type="region of interest" description="Disordered" evidence="9">
    <location>
        <begin position="1"/>
        <end position="67"/>
    </location>
</feature>
<name>A0A9B0WN88_CHRAS</name>
<dbReference type="Proteomes" id="UP000504623">
    <property type="component" value="Unplaced"/>
</dbReference>
<dbReference type="InterPro" id="IPR018130">
    <property type="entry name" value="Ribosomal_uS2_CS"/>
</dbReference>
<evidence type="ECO:0000256" key="6">
    <source>
        <dbReference type="ARBA" id="ARBA00059792"/>
    </source>
</evidence>
<dbReference type="SUPFAM" id="SSF52313">
    <property type="entry name" value="Ribosomal protein S2"/>
    <property type="match status" value="1"/>
</dbReference>
<dbReference type="CTD" id="51116"/>
<evidence type="ECO:0000256" key="5">
    <source>
        <dbReference type="ARBA" id="ARBA00023274"/>
    </source>
</evidence>
<evidence type="ECO:0000256" key="3">
    <source>
        <dbReference type="ARBA" id="ARBA00022980"/>
    </source>
</evidence>
<protein>
    <recommendedName>
        <fullName evidence="7">Small ribosomal subunit protein uS2m</fullName>
    </recommendedName>
    <alternativeName>
        <fullName evidence="8">28S ribosomal protein S2, mitochondrial</fullName>
    </alternativeName>
</protein>
<gene>
    <name evidence="11" type="primary">MRPS2</name>
</gene>
<comment type="subcellular location">
    <subcellularLocation>
        <location evidence="1">Mitochondrion</location>
    </subcellularLocation>
</comment>
<dbReference type="OrthoDB" id="2320368at2759"/>
<evidence type="ECO:0000256" key="1">
    <source>
        <dbReference type="ARBA" id="ARBA00004173"/>
    </source>
</evidence>
<evidence type="ECO:0000313" key="11">
    <source>
        <dbReference type="RefSeq" id="XP_006863879.1"/>
    </source>
</evidence>
<comment type="similarity">
    <text evidence="2">Belongs to the universal ribosomal protein uS2 family.</text>
</comment>
<dbReference type="PRINTS" id="PR00395">
    <property type="entry name" value="RIBOSOMALS2"/>
</dbReference>
<evidence type="ECO:0000256" key="4">
    <source>
        <dbReference type="ARBA" id="ARBA00023128"/>
    </source>
</evidence>
<keyword evidence="3 11" id="KW-0689">Ribosomal protein</keyword>
<proteinExistence type="inferred from homology"/>
<organism evidence="10 11">
    <name type="scientific">Chrysochloris asiatica</name>
    <name type="common">Cape golden mole</name>
    <dbReference type="NCBI Taxonomy" id="185453"/>
    <lineage>
        <taxon>Eukaryota</taxon>
        <taxon>Metazoa</taxon>
        <taxon>Chordata</taxon>
        <taxon>Craniata</taxon>
        <taxon>Vertebrata</taxon>
        <taxon>Euteleostomi</taxon>
        <taxon>Mammalia</taxon>
        <taxon>Eutheria</taxon>
        <taxon>Afrotheria</taxon>
        <taxon>Chrysochloridae</taxon>
        <taxon>Chrysochlorinae</taxon>
        <taxon>Chrysochloris</taxon>
    </lineage>
</organism>
<feature type="compositionally biased region" description="Gly residues" evidence="9">
    <location>
        <begin position="1"/>
        <end position="14"/>
    </location>
</feature>
<keyword evidence="5" id="KW-0687">Ribonucleoprotein</keyword>
<dbReference type="GO" id="GO:0003735">
    <property type="term" value="F:structural constituent of ribosome"/>
    <property type="evidence" value="ECO:0007669"/>
    <property type="project" value="InterPro"/>
</dbReference>
<evidence type="ECO:0000256" key="8">
    <source>
        <dbReference type="ARBA" id="ARBA00083109"/>
    </source>
</evidence>
<keyword evidence="4" id="KW-0496">Mitochondrion</keyword>
<dbReference type="PANTHER" id="PTHR12534">
    <property type="entry name" value="30S RIBOSOMAL PROTEIN S2 PROKARYOTIC AND ORGANELLAR"/>
    <property type="match status" value="1"/>
</dbReference>
<evidence type="ECO:0000256" key="2">
    <source>
        <dbReference type="ARBA" id="ARBA00006242"/>
    </source>
</evidence>
<dbReference type="AlphaFoldDB" id="A0A9B0WN88"/>
<reference evidence="11" key="1">
    <citation type="submission" date="2025-08" db="UniProtKB">
        <authorList>
            <consortium name="RefSeq"/>
        </authorList>
    </citation>
    <scope>IDENTIFICATION</scope>
    <source>
        <tissue evidence="11">Spleen</tissue>
    </source>
</reference>
<dbReference type="GO" id="GO:0005763">
    <property type="term" value="C:mitochondrial small ribosomal subunit"/>
    <property type="evidence" value="ECO:0007669"/>
    <property type="project" value="UniProtKB-ARBA"/>
</dbReference>
<dbReference type="RefSeq" id="XP_006863879.1">
    <property type="nucleotide sequence ID" value="XM_006863817.1"/>
</dbReference>
<dbReference type="GO" id="GO:0006412">
    <property type="term" value="P:translation"/>
    <property type="evidence" value="ECO:0007669"/>
    <property type="project" value="InterPro"/>
</dbReference>
<comment type="function">
    <text evidence="6">Required for mitoribosome formation and stability, and mitochondrial translation.</text>
</comment>
<keyword evidence="10" id="KW-1185">Reference proteome</keyword>
<evidence type="ECO:0000256" key="7">
    <source>
        <dbReference type="ARBA" id="ARBA00071390"/>
    </source>
</evidence>
<dbReference type="GeneID" id="102836455"/>
<dbReference type="HAMAP" id="MF_00291_B">
    <property type="entry name" value="Ribosomal_uS2_B"/>
    <property type="match status" value="1"/>
</dbReference>
<dbReference type="InterPro" id="IPR023591">
    <property type="entry name" value="Ribosomal_uS2_flav_dom_sf"/>
</dbReference>
<dbReference type="InterPro" id="IPR005706">
    <property type="entry name" value="Ribosomal_uS2_bac/mit/plastid"/>
</dbReference>
<dbReference type="CDD" id="cd01425">
    <property type="entry name" value="RPS2"/>
    <property type="match status" value="1"/>
</dbReference>
<dbReference type="GO" id="GO:0005743">
    <property type="term" value="C:mitochondrial inner membrane"/>
    <property type="evidence" value="ECO:0007669"/>
    <property type="project" value="UniProtKB-ARBA"/>
</dbReference>
<feature type="region of interest" description="Disordered" evidence="9">
    <location>
        <begin position="390"/>
        <end position="415"/>
    </location>
</feature>
<evidence type="ECO:0000313" key="10">
    <source>
        <dbReference type="Proteomes" id="UP000504623"/>
    </source>
</evidence>
<sequence length="415" mass="45317">MGGGSGTGGGGGRLQGAPRAPGLAGRPWRPLFPREREGAPPPQRLHSSEPEASAAPPERCSPGNQGAVPLGALLLDTCEAGGAGSQAPAQRFEPTRRFCYISSRKSDKRVPGCGRSTLWVGTGTSSADNRTWSLRSILEPLSPRGSPAQGRLGGRKDPSWGLLTSAENFHDKVLSEPLKHSDFFNVKELFSVKSLFDARVHLGHKAGCRHRFMEPYIFGSRLGQDIIDLEQTATHLQLALNFTAHMAYRKAIILFVSRNRQFSHLIETTARDCGEYAHTRYFKGGLLTNAPLLFGPSVRLPDLLIFLHTLNNVFEPHVAVRDAAKMNIPTVGIVDTNCNPCLITYPVPGNDDSPPAIQLFCGLFRTVISRAKEKRRQVEAMYRLQGHKAAEGMDLKSHPPQEHRQGGSVSTSQIH</sequence>
<dbReference type="PANTHER" id="PTHR12534:SF0">
    <property type="entry name" value="SMALL RIBOSOMAL SUBUNIT PROTEIN US2M"/>
    <property type="match status" value="1"/>
</dbReference>
<dbReference type="Gene3D" id="3.40.50.10490">
    <property type="entry name" value="Glucose-6-phosphate isomerase like protein, domain 1"/>
    <property type="match status" value="1"/>
</dbReference>
<dbReference type="PROSITE" id="PS00962">
    <property type="entry name" value="RIBOSOMAL_S2_1"/>
    <property type="match status" value="1"/>
</dbReference>
<accession>A0A9B0WN88</accession>